<dbReference type="PANTHER" id="PTHR43285">
    <property type="entry name" value="ANTHRANILATE PHOSPHORIBOSYLTRANSFERASE"/>
    <property type="match status" value="1"/>
</dbReference>
<dbReference type="STRING" id="582515.KR51_00016090"/>
<evidence type="ECO:0000256" key="2">
    <source>
        <dbReference type="ARBA" id="ARBA00022679"/>
    </source>
</evidence>
<dbReference type="AlphaFoldDB" id="U5DPY3"/>
<dbReference type="SUPFAM" id="SSF52418">
    <property type="entry name" value="Nucleoside phosphorylase/phosphoribosyltransferase catalytic domain"/>
    <property type="match status" value="1"/>
</dbReference>
<dbReference type="Gene3D" id="3.40.1030.10">
    <property type="entry name" value="Nucleoside phosphorylase/phosphoribosyltransferase catalytic domain"/>
    <property type="match status" value="1"/>
</dbReference>
<proteinExistence type="predicted"/>
<accession>U5DPY3</accession>
<keyword evidence="2 6" id="KW-0808">Transferase</keyword>
<evidence type="ECO:0000313" key="6">
    <source>
        <dbReference type="EMBL" id="ERN41760.1"/>
    </source>
</evidence>
<sequence length="357" mass="37602">MGRDTPSKVEQFRELLKKVGSGTHTSEALTRAEAAAAMRMMLKQEATPAQIGAFLIAHRIRRPAPEELAGMLDACSKLGPHIAPIASTPVTVFGVPYDGRARTAPVMAVTALLLAAAGVPVLLHGGDRMPTKYGLPQVGIWQGLGVAFATLSLAQVRKVLVETGVGFTYLPVQFPQAAQLVPYRDEIGKRPPLATLELVWSPYDGATRAIVGFVHPPTEGLLRTTLALRGAPALTTVKGLEGSCDLARSRPGIVGVVRADGSCDRLTLHPHDHGLGGSDAPLEAPEIYCAQLRAVLEGKASALTTAAIWNGGFYLWHCGVCTDLETGFAKAEAMLKDGVAAGKCEQVAFACRDAIAS</sequence>
<feature type="domain" description="Glycosyl transferase family 3 N-terminal" evidence="5">
    <location>
        <begin position="13"/>
        <end position="75"/>
    </location>
</feature>
<dbReference type="SUPFAM" id="SSF47648">
    <property type="entry name" value="Nucleoside phosphorylase/phosphoribosyltransferase N-terminal domain"/>
    <property type="match status" value="1"/>
</dbReference>
<dbReference type="OrthoDB" id="9926at2"/>
<dbReference type="Gene3D" id="1.20.970.10">
    <property type="entry name" value="Transferase, Pyrimidine Nucleoside Phosphorylase, Chain C"/>
    <property type="match status" value="1"/>
</dbReference>
<dbReference type="PATRIC" id="fig|582515.4.peg.1815"/>
<evidence type="ECO:0000256" key="1">
    <source>
        <dbReference type="ARBA" id="ARBA00022676"/>
    </source>
</evidence>
<evidence type="ECO:0000259" key="5">
    <source>
        <dbReference type="Pfam" id="PF02885"/>
    </source>
</evidence>
<dbReference type="Pfam" id="PF02885">
    <property type="entry name" value="Glycos_trans_3N"/>
    <property type="match status" value="1"/>
</dbReference>
<evidence type="ECO:0000256" key="3">
    <source>
        <dbReference type="ARBA" id="ARBA00023141"/>
    </source>
</evidence>
<evidence type="ECO:0000259" key="4">
    <source>
        <dbReference type="Pfam" id="PF00591"/>
    </source>
</evidence>
<dbReference type="EMBL" id="ASSJ01000041">
    <property type="protein sequence ID" value="ERN41760.1"/>
    <property type="molecule type" value="Genomic_DNA"/>
</dbReference>
<dbReference type="PANTHER" id="PTHR43285:SF3">
    <property type="entry name" value="SLL1634 PROTEIN"/>
    <property type="match status" value="1"/>
</dbReference>
<feature type="domain" description="Glycosyl transferase family 3" evidence="4">
    <location>
        <begin position="105"/>
        <end position="340"/>
    </location>
</feature>
<dbReference type="GO" id="GO:0004048">
    <property type="term" value="F:anthranilate phosphoribosyltransferase activity"/>
    <property type="evidence" value="ECO:0007669"/>
    <property type="project" value="UniProtKB-EC"/>
</dbReference>
<dbReference type="InterPro" id="IPR005940">
    <property type="entry name" value="Anthranilate_Pribosyl_Tfrase"/>
</dbReference>
<dbReference type="InterPro" id="IPR017459">
    <property type="entry name" value="Glycosyl_Trfase_fam3_N_dom"/>
</dbReference>
<name>U5DPY3_9CHRO</name>
<comment type="caution">
    <text evidence="6">The sequence shown here is derived from an EMBL/GenBank/DDBJ whole genome shotgun (WGS) entry which is preliminary data.</text>
</comment>
<dbReference type="InterPro" id="IPR000312">
    <property type="entry name" value="Glycosyl_Trfase_fam3"/>
</dbReference>
<dbReference type="InterPro" id="IPR035902">
    <property type="entry name" value="Nuc_phospho_transferase"/>
</dbReference>
<dbReference type="InParanoid" id="U5DPY3"/>
<gene>
    <name evidence="6" type="ORF">KR51_00016090</name>
</gene>
<dbReference type="GO" id="GO:0005829">
    <property type="term" value="C:cytosol"/>
    <property type="evidence" value="ECO:0007669"/>
    <property type="project" value="TreeGrafter"/>
</dbReference>
<keyword evidence="1 6" id="KW-0328">Glycosyltransferase</keyword>
<keyword evidence="3" id="KW-0028">Amino-acid biosynthesis</keyword>
<dbReference type="Pfam" id="PF00591">
    <property type="entry name" value="Glycos_transf_3"/>
    <property type="match status" value="1"/>
</dbReference>
<reference evidence="6 7" key="1">
    <citation type="submission" date="2013-05" db="EMBL/GenBank/DDBJ databases">
        <title>Draft genome sequence of Rubidibacter lacunae KORDI 51-2.</title>
        <authorList>
            <person name="Choi D.H."/>
            <person name="Noh J.H."/>
            <person name="Kwon K.-K."/>
            <person name="Lee J.-H."/>
            <person name="Ryu J.-Y."/>
        </authorList>
    </citation>
    <scope>NUCLEOTIDE SEQUENCE [LARGE SCALE GENOMIC DNA]</scope>
    <source>
        <strain evidence="6 7">KORDI 51-2</strain>
    </source>
</reference>
<keyword evidence="7" id="KW-1185">Reference proteome</keyword>
<evidence type="ECO:0000313" key="7">
    <source>
        <dbReference type="Proteomes" id="UP000016960"/>
    </source>
</evidence>
<dbReference type="eggNOG" id="COG0547">
    <property type="taxonomic scope" value="Bacteria"/>
</dbReference>
<keyword evidence="3" id="KW-0057">Aromatic amino acid biosynthesis</keyword>
<organism evidence="6 7">
    <name type="scientific">Rubidibacter lacunae KORDI 51-2</name>
    <dbReference type="NCBI Taxonomy" id="582515"/>
    <lineage>
        <taxon>Bacteria</taxon>
        <taxon>Bacillati</taxon>
        <taxon>Cyanobacteriota</taxon>
        <taxon>Cyanophyceae</taxon>
        <taxon>Oscillatoriophycideae</taxon>
        <taxon>Chroococcales</taxon>
        <taxon>Aphanothecaceae</taxon>
        <taxon>Rubidibacter</taxon>
    </lineage>
</organism>
<dbReference type="NCBIfam" id="NF005635">
    <property type="entry name" value="PRK07394.1"/>
    <property type="match status" value="1"/>
</dbReference>
<dbReference type="EC" id="2.4.2.18" evidence="6"/>
<dbReference type="GO" id="GO:0000162">
    <property type="term" value="P:L-tryptophan biosynthetic process"/>
    <property type="evidence" value="ECO:0007669"/>
    <property type="project" value="InterPro"/>
</dbReference>
<dbReference type="Proteomes" id="UP000016960">
    <property type="component" value="Unassembled WGS sequence"/>
</dbReference>
<dbReference type="RefSeq" id="WP_022606335.1">
    <property type="nucleotide sequence ID" value="NZ_ASSJ01000041.1"/>
</dbReference>
<protein>
    <submittedName>
        <fullName evidence="6">Anthranilate phosphoribosyltransferase</fullName>
        <ecNumber evidence="6">2.4.2.18</ecNumber>
    </submittedName>
</protein>
<dbReference type="InterPro" id="IPR036320">
    <property type="entry name" value="Glycosyl_Trfase_fam3_N_dom_sf"/>
</dbReference>